<feature type="non-terminal residue" evidence="4">
    <location>
        <position position="389"/>
    </location>
</feature>
<evidence type="ECO:0000313" key="5">
    <source>
        <dbReference type="Proteomes" id="UP000799772"/>
    </source>
</evidence>
<keyword evidence="1" id="KW-0863">Zinc-finger</keyword>
<dbReference type="EMBL" id="ML978129">
    <property type="protein sequence ID" value="KAF2096453.1"/>
    <property type="molecule type" value="Genomic_DNA"/>
</dbReference>
<dbReference type="OrthoDB" id="5399138at2759"/>
<dbReference type="PROSITE" id="PS00028">
    <property type="entry name" value="ZINC_FINGER_C2H2_1"/>
    <property type="match status" value="2"/>
</dbReference>
<name>A0A9P4IAG4_9PEZI</name>
<evidence type="ECO:0000256" key="1">
    <source>
        <dbReference type="PROSITE-ProRule" id="PRU00042"/>
    </source>
</evidence>
<feature type="domain" description="C2H2-type" evidence="3">
    <location>
        <begin position="109"/>
        <end position="137"/>
    </location>
</feature>
<evidence type="ECO:0000259" key="3">
    <source>
        <dbReference type="PROSITE" id="PS50157"/>
    </source>
</evidence>
<keyword evidence="1" id="KW-0479">Metal-binding</keyword>
<dbReference type="InterPro" id="IPR013087">
    <property type="entry name" value="Znf_C2H2_type"/>
</dbReference>
<dbReference type="Proteomes" id="UP000799772">
    <property type="component" value="Unassembled WGS sequence"/>
</dbReference>
<evidence type="ECO:0000313" key="4">
    <source>
        <dbReference type="EMBL" id="KAF2096453.1"/>
    </source>
</evidence>
<proteinExistence type="predicted"/>
<feature type="compositionally biased region" description="Polar residues" evidence="2">
    <location>
        <begin position="31"/>
        <end position="45"/>
    </location>
</feature>
<evidence type="ECO:0000256" key="2">
    <source>
        <dbReference type="SAM" id="MobiDB-lite"/>
    </source>
</evidence>
<sequence>KEWETMTPMDRWKISPPENEPANVEDIANAVASTTLTPPDSASLQESRKTPVSSGSFSNASLGSALSHGSSRNSFSSLGSKVSKDRRRRRRTAANPSKRASADDTRRIFQCTFCTDTFKNKYDWSRHEKSLHLSLEKWICSPIGEVLTDPSTGIKKCVFCDEVNPSNAHLEQHNYRACEEKGLQARTFYRKDHLRQHLRLMHNCKMIASMEAWKSEAAYIKCRCGFCGAEFNRWSDRVDHIAKHFRNGAHMRDWKGCRGFEPSVAAQVTNAMPPYLIANEAKSPFPFSATNESSIRHHYPTAGEGMDLEAILPTTSLGVYDITTCWEILTVRLGRYVADQMNKSPGELITDEQLQREARIILYDDDDTWNQTAADNPEWLSLFKQAHGL</sequence>
<feature type="region of interest" description="Disordered" evidence="2">
    <location>
        <begin position="1"/>
        <end position="101"/>
    </location>
</feature>
<keyword evidence="5" id="KW-1185">Reference proteome</keyword>
<dbReference type="SMART" id="SM00355">
    <property type="entry name" value="ZnF_C2H2"/>
    <property type="match status" value="3"/>
</dbReference>
<accession>A0A9P4IAG4</accession>
<comment type="caution">
    <text evidence="4">The sequence shown here is derived from an EMBL/GenBank/DDBJ whole genome shotgun (WGS) entry which is preliminary data.</text>
</comment>
<keyword evidence="1" id="KW-0862">Zinc</keyword>
<protein>
    <recommendedName>
        <fullName evidence="3">C2H2-type domain-containing protein</fullName>
    </recommendedName>
</protein>
<dbReference type="Pfam" id="PF13894">
    <property type="entry name" value="zf-C2H2_4"/>
    <property type="match status" value="1"/>
</dbReference>
<reference evidence="4" key="1">
    <citation type="journal article" date="2020" name="Stud. Mycol.">
        <title>101 Dothideomycetes genomes: a test case for predicting lifestyles and emergence of pathogens.</title>
        <authorList>
            <person name="Haridas S."/>
            <person name="Albert R."/>
            <person name="Binder M."/>
            <person name="Bloem J."/>
            <person name="Labutti K."/>
            <person name="Salamov A."/>
            <person name="Andreopoulos B."/>
            <person name="Baker S."/>
            <person name="Barry K."/>
            <person name="Bills G."/>
            <person name="Bluhm B."/>
            <person name="Cannon C."/>
            <person name="Castanera R."/>
            <person name="Culley D."/>
            <person name="Daum C."/>
            <person name="Ezra D."/>
            <person name="Gonzalez J."/>
            <person name="Henrissat B."/>
            <person name="Kuo A."/>
            <person name="Liang C."/>
            <person name="Lipzen A."/>
            <person name="Lutzoni F."/>
            <person name="Magnuson J."/>
            <person name="Mondo S."/>
            <person name="Nolan M."/>
            <person name="Ohm R."/>
            <person name="Pangilinan J."/>
            <person name="Park H.-J."/>
            <person name="Ramirez L."/>
            <person name="Alfaro M."/>
            <person name="Sun H."/>
            <person name="Tritt A."/>
            <person name="Yoshinaga Y."/>
            <person name="Zwiers L.-H."/>
            <person name="Turgeon B."/>
            <person name="Goodwin S."/>
            <person name="Spatafora J."/>
            <person name="Crous P."/>
            <person name="Grigoriev I."/>
        </authorList>
    </citation>
    <scope>NUCLEOTIDE SEQUENCE</scope>
    <source>
        <strain evidence="4">CBS 133067</strain>
    </source>
</reference>
<feature type="non-terminal residue" evidence="4">
    <location>
        <position position="1"/>
    </location>
</feature>
<feature type="compositionally biased region" description="Low complexity" evidence="2">
    <location>
        <begin position="53"/>
        <end position="80"/>
    </location>
</feature>
<dbReference type="AlphaFoldDB" id="A0A9P4IAG4"/>
<dbReference type="PROSITE" id="PS50157">
    <property type="entry name" value="ZINC_FINGER_C2H2_2"/>
    <property type="match status" value="1"/>
</dbReference>
<organism evidence="4 5">
    <name type="scientific">Rhizodiscina lignyota</name>
    <dbReference type="NCBI Taxonomy" id="1504668"/>
    <lineage>
        <taxon>Eukaryota</taxon>
        <taxon>Fungi</taxon>
        <taxon>Dikarya</taxon>
        <taxon>Ascomycota</taxon>
        <taxon>Pezizomycotina</taxon>
        <taxon>Dothideomycetes</taxon>
        <taxon>Pleosporomycetidae</taxon>
        <taxon>Aulographales</taxon>
        <taxon>Rhizodiscinaceae</taxon>
        <taxon>Rhizodiscina</taxon>
    </lineage>
</organism>
<dbReference type="GO" id="GO:0008270">
    <property type="term" value="F:zinc ion binding"/>
    <property type="evidence" value="ECO:0007669"/>
    <property type="project" value="UniProtKB-KW"/>
</dbReference>
<gene>
    <name evidence="4" type="ORF">NA57DRAFT_20842</name>
</gene>